<dbReference type="InterPro" id="IPR045249">
    <property type="entry name" value="HARBI1-like"/>
</dbReference>
<comment type="caution">
    <text evidence="9">The sequence shown here is derived from an EMBL/GenBank/DDBJ whole genome shotgun (WGS) entry which is preliminary data.</text>
</comment>
<dbReference type="InterPro" id="IPR027806">
    <property type="entry name" value="HARBI1_dom"/>
</dbReference>
<feature type="domain" description="DDE Tnp4" evidence="8">
    <location>
        <begin position="246"/>
        <end position="324"/>
    </location>
</feature>
<evidence type="ECO:0000256" key="5">
    <source>
        <dbReference type="ARBA" id="ARBA00022723"/>
    </source>
</evidence>
<name>A0AAV8VAI7_9CUCU</name>
<dbReference type="GO" id="GO:0046872">
    <property type="term" value="F:metal ion binding"/>
    <property type="evidence" value="ECO:0007669"/>
    <property type="project" value="UniProtKB-KW"/>
</dbReference>
<protein>
    <recommendedName>
        <fullName evidence="8">DDE Tnp4 domain-containing protein</fullName>
    </recommendedName>
</protein>
<reference evidence="9 10" key="1">
    <citation type="journal article" date="2023" name="Insect Mol. Biol.">
        <title>Genome sequencing provides insights into the evolution of gene families encoding plant cell wall-degrading enzymes in longhorned beetles.</title>
        <authorList>
            <person name="Shin N.R."/>
            <person name="Okamura Y."/>
            <person name="Kirsch R."/>
            <person name="Pauchet Y."/>
        </authorList>
    </citation>
    <scope>NUCLEOTIDE SEQUENCE [LARGE SCALE GENOMIC DNA]</scope>
    <source>
        <strain evidence="9">EAD_L_NR</strain>
    </source>
</reference>
<evidence type="ECO:0000256" key="6">
    <source>
        <dbReference type="ARBA" id="ARBA00022801"/>
    </source>
</evidence>
<keyword evidence="5" id="KW-0479">Metal-binding</keyword>
<dbReference type="Pfam" id="PF13359">
    <property type="entry name" value="DDE_Tnp_4"/>
    <property type="match status" value="1"/>
</dbReference>
<evidence type="ECO:0000313" key="9">
    <source>
        <dbReference type="EMBL" id="KAJ8911199.1"/>
    </source>
</evidence>
<evidence type="ECO:0000313" key="10">
    <source>
        <dbReference type="Proteomes" id="UP001159042"/>
    </source>
</evidence>
<proteinExistence type="inferred from homology"/>
<dbReference type="GO" id="GO:0016787">
    <property type="term" value="F:hydrolase activity"/>
    <property type="evidence" value="ECO:0007669"/>
    <property type="project" value="UniProtKB-KW"/>
</dbReference>
<dbReference type="AlphaFoldDB" id="A0AAV8VAI7"/>
<gene>
    <name evidence="9" type="ORF">NQ315_004419</name>
</gene>
<dbReference type="GO" id="GO:0005634">
    <property type="term" value="C:nucleus"/>
    <property type="evidence" value="ECO:0007669"/>
    <property type="project" value="UniProtKB-SubCell"/>
</dbReference>
<evidence type="ECO:0000256" key="7">
    <source>
        <dbReference type="ARBA" id="ARBA00023242"/>
    </source>
</evidence>
<sequence>MMGNIKKNLQVSIHPIIIEASNKCTELLQILSESASVWPVLKGAREQVAVFYNNKGLRFCALATVQFPTSPSPNDPLKVIEVNLENSRRINKAEHILERRGQSSDKSGEQRESSSLKIWYLLNKNKANRSCNIHEINKTRHIHGEFHHLYSQLRKHPEKFKEIKLKLLKKWTNCNQNPINPNERLAVTLRYLAMGLSFKSLGFTFRMGASTVSLIVRETVEAIWISGRLNIPPDDVLPSTAIIVPHVFIGDEAYPLLKNLLKPFNRRNLDANKEYFNMRLSRARRVVECAFGIINAKFRILWKPIELPPEWVDKVVKCICVLHNIIVDKEGVDIQNENLISISHNIDGSRQNNRSTDTANFVRETYKIVHFHGYSIPQFIQNIAIMVLSVFLVPQGIFDKNTTN</sequence>
<comment type="similarity">
    <text evidence="3">Belongs to the HARBI1 family.</text>
</comment>
<dbReference type="PANTHER" id="PTHR22930">
    <property type="match status" value="1"/>
</dbReference>
<evidence type="ECO:0000259" key="8">
    <source>
        <dbReference type="Pfam" id="PF13359"/>
    </source>
</evidence>
<dbReference type="Proteomes" id="UP001159042">
    <property type="component" value="Unassembled WGS sequence"/>
</dbReference>
<organism evidence="9 10">
    <name type="scientific">Exocentrus adspersus</name>
    <dbReference type="NCBI Taxonomy" id="1586481"/>
    <lineage>
        <taxon>Eukaryota</taxon>
        <taxon>Metazoa</taxon>
        <taxon>Ecdysozoa</taxon>
        <taxon>Arthropoda</taxon>
        <taxon>Hexapoda</taxon>
        <taxon>Insecta</taxon>
        <taxon>Pterygota</taxon>
        <taxon>Neoptera</taxon>
        <taxon>Endopterygota</taxon>
        <taxon>Coleoptera</taxon>
        <taxon>Polyphaga</taxon>
        <taxon>Cucujiformia</taxon>
        <taxon>Chrysomeloidea</taxon>
        <taxon>Cerambycidae</taxon>
        <taxon>Lamiinae</taxon>
        <taxon>Acanthocinini</taxon>
        <taxon>Exocentrus</taxon>
    </lineage>
</organism>
<comment type="cofactor">
    <cofactor evidence="1">
        <name>a divalent metal cation</name>
        <dbReference type="ChEBI" id="CHEBI:60240"/>
    </cofactor>
</comment>
<keyword evidence="6" id="KW-0378">Hydrolase</keyword>
<evidence type="ECO:0000256" key="2">
    <source>
        <dbReference type="ARBA" id="ARBA00004123"/>
    </source>
</evidence>
<keyword evidence="10" id="KW-1185">Reference proteome</keyword>
<dbReference type="PANTHER" id="PTHR22930:SF269">
    <property type="entry name" value="NUCLEASE HARBI1-LIKE PROTEIN"/>
    <property type="match status" value="1"/>
</dbReference>
<comment type="subcellular location">
    <subcellularLocation>
        <location evidence="2">Nucleus</location>
    </subcellularLocation>
</comment>
<keyword evidence="4" id="KW-0540">Nuclease</keyword>
<evidence type="ECO:0000256" key="4">
    <source>
        <dbReference type="ARBA" id="ARBA00022722"/>
    </source>
</evidence>
<keyword evidence="7" id="KW-0539">Nucleus</keyword>
<dbReference type="EMBL" id="JANEYG010000208">
    <property type="protein sequence ID" value="KAJ8911199.1"/>
    <property type="molecule type" value="Genomic_DNA"/>
</dbReference>
<evidence type="ECO:0000256" key="3">
    <source>
        <dbReference type="ARBA" id="ARBA00006958"/>
    </source>
</evidence>
<dbReference type="GO" id="GO:0004518">
    <property type="term" value="F:nuclease activity"/>
    <property type="evidence" value="ECO:0007669"/>
    <property type="project" value="UniProtKB-KW"/>
</dbReference>
<accession>A0AAV8VAI7</accession>
<evidence type="ECO:0000256" key="1">
    <source>
        <dbReference type="ARBA" id="ARBA00001968"/>
    </source>
</evidence>